<name>A0AAQ4CVN9_9CREN</name>
<evidence type="ECO:0000313" key="2">
    <source>
        <dbReference type="Proteomes" id="UP001319921"/>
    </source>
</evidence>
<accession>A0AAQ4CVN9</accession>
<organism evidence="1 2">
    <name type="scientific">Saccharolobus caldissimus</name>
    <dbReference type="NCBI Taxonomy" id="1702097"/>
    <lineage>
        <taxon>Archaea</taxon>
        <taxon>Thermoproteota</taxon>
        <taxon>Thermoprotei</taxon>
        <taxon>Sulfolobales</taxon>
        <taxon>Sulfolobaceae</taxon>
        <taxon>Saccharolobus</taxon>
    </lineage>
</organism>
<gene>
    <name evidence="1" type="ORF">SACC_28870</name>
</gene>
<evidence type="ECO:0000313" key="1">
    <source>
        <dbReference type="EMBL" id="BDB99870.1"/>
    </source>
</evidence>
<dbReference type="KEGG" id="scas:SACC_28870"/>
<dbReference type="AlphaFoldDB" id="A0AAQ4CVN9"/>
<reference evidence="1 2" key="1">
    <citation type="journal article" date="2022" name="Microbiol. Resour. Announc.">
        <title>Complete Genome Sequence of the Hyperthermophilic and Acidophilic Archaeon Saccharolobus caldissimus Strain HS-3T.</title>
        <authorList>
            <person name="Sakai H.D."/>
            <person name="Kurosawa N."/>
        </authorList>
    </citation>
    <scope>NUCLEOTIDE SEQUENCE [LARGE SCALE GENOMIC DNA]</scope>
    <source>
        <strain evidence="1 2">JCM32116</strain>
    </source>
</reference>
<protein>
    <submittedName>
        <fullName evidence="1">Uncharacterized protein</fullName>
    </submittedName>
</protein>
<sequence length="54" mass="6435">MEREIMRIVTDKRPITSGAEKTSRIYTLERRDCYDFVNVILRKSYVRLGSKILI</sequence>
<proteinExistence type="predicted"/>
<dbReference type="EMBL" id="AP025226">
    <property type="protein sequence ID" value="BDB99870.1"/>
    <property type="molecule type" value="Genomic_DNA"/>
</dbReference>
<keyword evidence="2" id="KW-1185">Reference proteome</keyword>
<dbReference type="Proteomes" id="UP001319921">
    <property type="component" value="Chromosome"/>
</dbReference>